<dbReference type="Proteomes" id="UP000325315">
    <property type="component" value="Unassembled WGS sequence"/>
</dbReference>
<sequence>MVTWRKRFFSRNMIIKNIFFKKHLRLKTGTQSLLYKDDGLEKVYEGLHKSMIECLMYLTTTSPSKTHDVSLLSRYMHCASEIHLQAAKHNFFFHGFFDSNQARCADDMRSTLGYRFSFDSGVFLRYSKKKDVVAQSTIEAEYVVVVATINQALWLRKLLTYLDMKQEVSIEVFVDNQVSISITNYLVFMEKNKSFQNKIIFSDEGSKQRKTTISLLQN</sequence>
<dbReference type="PANTHER" id="PTHR11439:SF503">
    <property type="entry name" value="CYSTEINE-RICH RLK (RECEPTOR-LIKE PROTEIN KINASE) 8"/>
    <property type="match status" value="1"/>
</dbReference>
<evidence type="ECO:0000313" key="1">
    <source>
        <dbReference type="EMBL" id="KAA3461415.1"/>
    </source>
</evidence>
<dbReference type="CDD" id="cd09272">
    <property type="entry name" value="RNase_HI_RT_Ty1"/>
    <property type="match status" value="1"/>
</dbReference>
<organism evidence="1 2">
    <name type="scientific">Gossypium australe</name>
    <dbReference type="NCBI Taxonomy" id="47621"/>
    <lineage>
        <taxon>Eukaryota</taxon>
        <taxon>Viridiplantae</taxon>
        <taxon>Streptophyta</taxon>
        <taxon>Embryophyta</taxon>
        <taxon>Tracheophyta</taxon>
        <taxon>Spermatophyta</taxon>
        <taxon>Magnoliopsida</taxon>
        <taxon>eudicotyledons</taxon>
        <taxon>Gunneridae</taxon>
        <taxon>Pentapetalae</taxon>
        <taxon>rosids</taxon>
        <taxon>malvids</taxon>
        <taxon>Malvales</taxon>
        <taxon>Malvaceae</taxon>
        <taxon>Malvoideae</taxon>
        <taxon>Gossypium</taxon>
    </lineage>
</organism>
<name>A0A5B6UZS3_9ROSI</name>
<evidence type="ECO:0000313" key="2">
    <source>
        <dbReference type="Proteomes" id="UP000325315"/>
    </source>
</evidence>
<reference evidence="2" key="1">
    <citation type="journal article" date="2019" name="Plant Biotechnol. J.">
        <title>Genome sequencing of the Australian wild diploid species Gossypium australe highlights disease resistance and delayed gland morphogenesis.</title>
        <authorList>
            <person name="Cai Y."/>
            <person name="Cai X."/>
            <person name="Wang Q."/>
            <person name="Wang P."/>
            <person name="Zhang Y."/>
            <person name="Cai C."/>
            <person name="Xu Y."/>
            <person name="Wang K."/>
            <person name="Zhou Z."/>
            <person name="Wang C."/>
            <person name="Geng S."/>
            <person name="Li B."/>
            <person name="Dong Q."/>
            <person name="Hou Y."/>
            <person name="Wang H."/>
            <person name="Ai P."/>
            <person name="Liu Z."/>
            <person name="Yi F."/>
            <person name="Sun M."/>
            <person name="An G."/>
            <person name="Cheng J."/>
            <person name="Zhang Y."/>
            <person name="Shi Q."/>
            <person name="Xie Y."/>
            <person name="Shi X."/>
            <person name="Chang Y."/>
            <person name="Huang F."/>
            <person name="Chen Y."/>
            <person name="Hong S."/>
            <person name="Mi L."/>
            <person name="Sun Q."/>
            <person name="Zhang L."/>
            <person name="Zhou B."/>
            <person name="Peng R."/>
            <person name="Zhang X."/>
            <person name="Liu F."/>
        </authorList>
    </citation>
    <scope>NUCLEOTIDE SEQUENCE [LARGE SCALE GENOMIC DNA]</scope>
    <source>
        <strain evidence="2">cv. PA1801</strain>
    </source>
</reference>
<dbReference type="EMBL" id="SMMG02000009">
    <property type="protein sequence ID" value="KAA3461415.1"/>
    <property type="molecule type" value="Genomic_DNA"/>
</dbReference>
<proteinExistence type="predicted"/>
<dbReference type="PANTHER" id="PTHR11439">
    <property type="entry name" value="GAG-POL-RELATED RETROTRANSPOSON"/>
    <property type="match status" value="1"/>
</dbReference>
<gene>
    <name evidence="1" type="ORF">EPI10_027987</name>
</gene>
<accession>A0A5B6UZS3</accession>
<comment type="caution">
    <text evidence="1">The sequence shown here is derived from an EMBL/GenBank/DDBJ whole genome shotgun (WGS) entry which is preliminary data.</text>
</comment>
<protein>
    <submittedName>
        <fullName evidence="1">Copia protein</fullName>
    </submittedName>
</protein>
<dbReference type="AlphaFoldDB" id="A0A5B6UZS3"/>
<keyword evidence="2" id="KW-1185">Reference proteome</keyword>